<evidence type="ECO:0000313" key="1">
    <source>
        <dbReference type="EMBL" id="MFC5298650.1"/>
    </source>
</evidence>
<dbReference type="Proteomes" id="UP001595937">
    <property type="component" value="Unassembled WGS sequence"/>
</dbReference>
<dbReference type="RefSeq" id="WP_343921932.1">
    <property type="nucleotide sequence ID" value="NZ_BAAAIR010000004.1"/>
</dbReference>
<dbReference type="EMBL" id="JBHSLN010000078">
    <property type="protein sequence ID" value="MFC5298650.1"/>
    <property type="molecule type" value="Genomic_DNA"/>
</dbReference>
<protein>
    <submittedName>
        <fullName evidence="1">Antitoxin</fullName>
    </submittedName>
</protein>
<accession>A0ABW0FJ49</accession>
<proteinExistence type="predicted"/>
<dbReference type="GeneID" id="303295639"/>
<name>A0ABW0FJ49_9MICO</name>
<comment type="caution">
    <text evidence="1">The sequence shown here is derived from an EMBL/GenBank/DDBJ whole genome shotgun (WGS) entry which is preliminary data.</text>
</comment>
<gene>
    <name evidence="1" type="ORF">ACFPK8_14140</name>
</gene>
<organism evidence="1 2">
    <name type="scientific">Brachybacterium tyrofermentans</name>
    <dbReference type="NCBI Taxonomy" id="47848"/>
    <lineage>
        <taxon>Bacteria</taxon>
        <taxon>Bacillati</taxon>
        <taxon>Actinomycetota</taxon>
        <taxon>Actinomycetes</taxon>
        <taxon>Micrococcales</taxon>
        <taxon>Dermabacteraceae</taxon>
        <taxon>Brachybacterium</taxon>
    </lineage>
</organism>
<keyword evidence="2" id="KW-1185">Reference proteome</keyword>
<sequence length="145" mass="16204">MSDHPVVTDHGEHPDHAARWEMRPRTRTTDEGAPVAADVLLDELSRIQRRVDAVIAQGRDAFVEGSESYDRATVAVLRLAALFEEEKRFSEFLSVVTAEERRGITTTRDIAAHRGYGAMNAAVSWRTVTELLPDLLARIRAAIRP</sequence>
<evidence type="ECO:0000313" key="2">
    <source>
        <dbReference type="Proteomes" id="UP001595937"/>
    </source>
</evidence>
<reference evidence="2" key="1">
    <citation type="journal article" date="2019" name="Int. J. Syst. Evol. Microbiol.">
        <title>The Global Catalogue of Microorganisms (GCM) 10K type strain sequencing project: providing services to taxonomists for standard genome sequencing and annotation.</title>
        <authorList>
            <consortium name="The Broad Institute Genomics Platform"/>
            <consortium name="The Broad Institute Genome Sequencing Center for Infectious Disease"/>
            <person name="Wu L."/>
            <person name="Ma J."/>
        </authorList>
    </citation>
    <scope>NUCLEOTIDE SEQUENCE [LARGE SCALE GENOMIC DNA]</scope>
    <source>
        <strain evidence="2">CGMCC 1.16455</strain>
    </source>
</reference>